<dbReference type="InterPro" id="IPR013321">
    <property type="entry name" value="Arc_rbn_hlx_hlx"/>
</dbReference>
<dbReference type="GeneID" id="300395515"/>
<dbReference type="Pfam" id="PF04221">
    <property type="entry name" value="RelB"/>
    <property type="match status" value="1"/>
</dbReference>
<comment type="caution">
    <text evidence="1">The sequence shown here is derived from an EMBL/GenBank/DDBJ whole genome shotgun (WGS) entry which is preliminary data.</text>
</comment>
<dbReference type="Proteomes" id="UP000462362">
    <property type="component" value="Unassembled WGS sequence"/>
</dbReference>
<proteinExistence type="predicted"/>
<dbReference type="GO" id="GO:0006355">
    <property type="term" value="P:regulation of DNA-templated transcription"/>
    <property type="evidence" value="ECO:0007669"/>
    <property type="project" value="InterPro"/>
</dbReference>
<dbReference type="RefSeq" id="WP_087942011.1">
    <property type="nucleotide sequence ID" value="NZ_CAJUON010000008.1"/>
</dbReference>
<name>A0A6I3S2W9_9BURK</name>
<dbReference type="EMBL" id="WNCL01000034">
    <property type="protein sequence ID" value="MTU43902.1"/>
    <property type="molecule type" value="Genomic_DNA"/>
</dbReference>
<organism evidence="1 2">
    <name type="scientific">Parasutterella excrementihominis</name>
    <dbReference type="NCBI Taxonomy" id="487175"/>
    <lineage>
        <taxon>Bacteria</taxon>
        <taxon>Pseudomonadati</taxon>
        <taxon>Pseudomonadota</taxon>
        <taxon>Betaproteobacteria</taxon>
        <taxon>Burkholderiales</taxon>
        <taxon>Sutterellaceae</taxon>
        <taxon>Parasutterella</taxon>
    </lineage>
</organism>
<dbReference type="InterPro" id="IPR007337">
    <property type="entry name" value="RelB/DinJ"/>
</dbReference>
<protein>
    <recommendedName>
        <fullName evidence="3">Type II toxin-antitoxin system RelB/DinJ family antitoxin</fullName>
    </recommendedName>
</protein>
<dbReference type="AlphaFoldDB" id="A0A6I3S2W9"/>
<dbReference type="Gene3D" id="1.10.1220.10">
    <property type="entry name" value="Met repressor-like"/>
    <property type="match status" value="1"/>
</dbReference>
<evidence type="ECO:0000313" key="2">
    <source>
        <dbReference type="Proteomes" id="UP000462362"/>
    </source>
</evidence>
<accession>A0A6I3S2W9</accession>
<evidence type="ECO:0000313" key="1">
    <source>
        <dbReference type="EMBL" id="MTU43902.1"/>
    </source>
</evidence>
<gene>
    <name evidence="1" type="ORF">GMD42_09805</name>
</gene>
<reference evidence="1 2" key="1">
    <citation type="journal article" date="2019" name="Nat. Med.">
        <title>A library of human gut bacterial isolates paired with longitudinal multiomics data enables mechanistic microbiome research.</title>
        <authorList>
            <person name="Poyet M."/>
            <person name="Groussin M."/>
            <person name="Gibbons S.M."/>
            <person name="Avila-Pacheco J."/>
            <person name="Jiang X."/>
            <person name="Kearney S.M."/>
            <person name="Perrotta A.R."/>
            <person name="Berdy B."/>
            <person name="Zhao S."/>
            <person name="Lieberman T.D."/>
            <person name="Swanson P.K."/>
            <person name="Smith M."/>
            <person name="Roesemann S."/>
            <person name="Alexander J.E."/>
            <person name="Rich S.A."/>
            <person name="Livny J."/>
            <person name="Vlamakis H."/>
            <person name="Clish C."/>
            <person name="Bullock K."/>
            <person name="Deik A."/>
            <person name="Scott J."/>
            <person name="Pierce K.A."/>
            <person name="Xavier R.J."/>
            <person name="Alm E.J."/>
        </authorList>
    </citation>
    <scope>NUCLEOTIDE SEQUENCE [LARGE SCALE GENOMIC DNA]</scope>
    <source>
        <strain evidence="1 2">BIOML-A2</strain>
    </source>
</reference>
<sequence length="53" mass="6295">MRIDPNIKKEADEVAQMMEITTADAVRIFLDGFAEEKKFPLTTKFPMQRHWLR</sequence>
<evidence type="ECO:0008006" key="3">
    <source>
        <dbReference type="Google" id="ProtNLM"/>
    </source>
</evidence>